<dbReference type="EMBL" id="BAABKE010000008">
    <property type="protein sequence ID" value="GAA5103101.1"/>
    <property type="molecule type" value="Genomic_DNA"/>
</dbReference>
<comment type="caution">
    <text evidence="2">The sequence shown here is derived from an EMBL/GenBank/DDBJ whole genome shotgun (WGS) entry which is preliminary data.</text>
</comment>
<feature type="transmembrane region" description="Helical" evidence="1">
    <location>
        <begin position="21"/>
        <end position="53"/>
    </location>
</feature>
<dbReference type="RefSeq" id="WP_077926433.1">
    <property type="nucleotide sequence ID" value="NZ_BAABKE010000008.1"/>
</dbReference>
<keyword evidence="1" id="KW-0812">Transmembrane</keyword>
<evidence type="ECO:0000313" key="2">
    <source>
        <dbReference type="EMBL" id="GAA5103101.1"/>
    </source>
</evidence>
<feature type="transmembrane region" description="Helical" evidence="1">
    <location>
        <begin position="120"/>
        <end position="141"/>
    </location>
</feature>
<keyword evidence="1" id="KW-0472">Membrane</keyword>
<protein>
    <submittedName>
        <fullName evidence="2">Uncharacterized protein</fullName>
    </submittedName>
</protein>
<gene>
    <name evidence="2" type="ORF">GCM10023338_21120</name>
</gene>
<sequence length="142" mass="16154">MEISVLIALLKQGKLINRSSWAIFIITALSIAYLAPFRFAIIAILLAFVLLIAQTYYALRIAMDYEFFQLLQSESPSIENLEAFDQILLKHKLIKNLEPDTTRSLESRIAGIICLVKLQITYLVLQVALYPLLLIMVLCFFG</sequence>
<evidence type="ECO:0000313" key="3">
    <source>
        <dbReference type="Proteomes" id="UP001500631"/>
    </source>
</evidence>
<keyword evidence="3" id="KW-1185">Reference proteome</keyword>
<keyword evidence="1" id="KW-1133">Transmembrane helix</keyword>
<accession>A0ABP9N2M7</accession>
<name>A0ABP9N2M7_9GAMM</name>
<dbReference type="Proteomes" id="UP001500631">
    <property type="component" value="Unassembled WGS sequence"/>
</dbReference>
<organism evidence="2 3">
    <name type="scientific">Wohlfahrtiimonas larvae</name>
    <dbReference type="NCBI Taxonomy" id="1157986"/>
    <lineage>
        <taxon>Bacteria</taxon>
        <taxon>Pseudomonadati</taxon>
        <taxon>Pseudomonadota</taxon>
        <taxon>Gammaproteobacteria</taxon>
        <taxon>Cardiobacteriales</taxon>
        <taxon>Ignatzschineriaceae</taxon>
        <taxon>Wohlfahrtiimonas</taxon>
    </lineage>
</organism>
<evidence type="ECO:0000256" key="1">
    <source>
        <dbReference type="SAM" id="Phobius"/>
    </source>
</evidence>
<reference evidence="3" key="1">
    <citation type="journal article" date="2019" name="Int. J. Syst. Evol. Microbiol.">
        <title>The Global Catalogue of Microorganisms (GCM) 10K type strain sequencing project: providing services to taxonomists for standard genome sequencing and annotation.</title>
        <authorList>
            <consortium name="The Broad Institute Genomics Platform"/>
            <consortium name="The Broad Institute Genome Sequencing Center for Infectious Disease"/>
            <person name="Wu L."/>
            <person name="Ma J."/>
        </authorList>
    </citation>
    <scope>NUCLEOTIDE SEQUENCE [LARGE SCALE GENOMIC DNA]</scope>
    <source>
        <strain evidence="3">JCM 18424</strain>
    </source>
</reference>
<proteinExistence type="predicted"/>